<dbReference type="PANTHER" id="PTHR43155">
    <property type="entry name" value="CYCLIC DI-GMP PHOSPHODIESTERASE PA4108-RELATED"/>
    <property type="match status" value="1"/>
</dbReference>
<gene>
    <name evidence="2" type="ORF">NITINOP_2250</name>
</gene>
<dbReference type="KEGG" id="nio:NITINOP_2250"/>
<organism evidence="2 3">
    <name type="scientific">Candidatus Nitrospira inopinata</name>
    <dbReference type="NCBI Taxonomy" id="1715989"/>
    <lineage>
        <taxon>Bacteria</taxon>
        <taxon>Pseudomonadati</taxon>
        <taxon>Nitrospirota</taxon>
        <taxon>Nitrospiria</taxon>
        <taxon>Nitrospirales</taxon>
        <taxon>Nitrospiraceae</taxon>
        <taxon>Nitrospira</taxon>
    </lineage>
</organism>
<accession>A0A0S4KXG1</accession>
<dbReference type="STRING" id="1715989.NITINOP_2250"/>
<protein>
    <submittedName>
        <fullName evidence="2">Putative Phosphohydrolase</fullName>
    </submittedName>
</protein>
<evidence type="ECO:0000313" key="3">
    <source>
        <dbReference type="Proteomes" id="UP000066284"/>
    </source>
</evidence>
<dbReference type="Gene3D" id="1.10.3210.10">
    <property type="entry name" value="Hypothetical protein af1432"/>
    <property type="match status" value="1"/>
</dbReference>
<dbReference type="PANTHER" id="PTHR43155:SF2">
    <property type="entry name" value="CYCLIC DI-GMP PHOSPHODIESTERASE PA4108"/>
    <property type="match status" value="1"/>
</dbReference>
<dbReference type="AlphaFoldDB" id="A0A0S4KXG1"/>
<dbReference type="InterPro" id="IPR003607">
    <property type="entry name" value="HD/PDEase_dom"/>
</dbReference>
<keyword evidence="2" id="KW-0378">Hydrolase</keyword>
<dbReference type="InterPro" id="IPR037522">
    <property type="entry name" value="HD_GYP_dom"/>
</dbReference>
<dbReference type="SUPFAM" id="SSF109604">
    <property type="entry name" value="HD-domain/PDEase-like"/>
    <property type="match status" value="1"/>
</dbReference>
<dbReference type="Pfam" id="PF11871">
    <property type="entry name" value="DUF3391"/>
    <property type="match status" value="1"/>
</dbReference>
<dbReference type="EMBL" id="LN885086">
    <property type="protein sequence ID" value="CUQ67222.1"/>
    <property type="molecule type" value="Genomic_DNA"/>
</dbReference>
<dbReference type="Proteomes" id="UP000066284">
    <property type="component" value="Chromosome 1"/>
</dbReference>
<dbReference type="CDD" id="cd00077">
    <property type="entry name" value="HDc"/>
    <property type="match status" value="1"/>
</dbReference>
<dbReference type="InterPro" id="IPR021812">
    <property type="entry name" value="DUF3391"/>
</dbReference>
<reference evidence="3" key="1">
    <citation type="submission" date="2015-09" db="EMBL/GenBank/DDBJ databases">
        <authorList>
            <person name="Daims H."/>
        </authorList>
    </citation>
    <scope>NUCLEOTIDE SEQUENCE [LARGE SCALE GENOMIC DNA]</scope>
</reference>
<proteinExistence type="predicted"/>
<dbReference type="InterPro" id="IPR006675">
    <property type="entry name" value="HDIG_dom"/>
</dbReference>
<dbReference type="SMART" id="SM00471">
    <property type="entry name" value="HDc"/>
    <property type="match status" value="1"/>
</dbReference>
<dbReference type="GO" id="GO:0016787">
    <property type="term" value="F:hydrolase activity"/>
    <property type="evidence" value="ECO:0007669"/>
    <property type="project" value="UniProtKB-KW"/>
</dbReference>
<name>A0A0S4KXG1_9BACT</name>
<evidence type="ECO:0000259" key="1">
    <source>
        <dbReference type="PROSITE" id="PS51832"/>
    </source>
</evidence>
<dbReference type="PROSITE" id="PS51832">
    <property type="entry name" value="HD_GYP"/>
    <property type="match status" value="1"/>
</dbReference>
<dbReference type="NCBIfam" id="TIGR00277">
    <property type="entry name" value="HDIG"/>
    <property type="match status" value="1"/>
</dbReference>
<keyword evidence="3" id="KW-1185">Reference proteome</keyword>
<dbReference type="RefSeq" id="WP_158023356.1">
    <property type="nucleotide sequence ID" value="NZ_LN885086.1"/>
</dbReference>
<evidence type="ECO:0000313" key="2">
    <source>
        <dbReference type="EMBL" id="CUQ67222.1"/>
    </source>
</evidence>
<dbReference type="Pfam" id="PF13487">
    <property type="entry name" value="HD_5"/>
    <property type="match status" value="1"/>
</dbReference>
<feature type="domain" description="HD-GYP" evidence="1">
    <location>
        <begin position="143"/>
        <end position="340"/>
    </location>
</feature>
<sequence>MNKRIAVDELRPGMRVVAIDRSWLVTPFLSHRLTIASREQVEQLKACGVQSVEIAADDVDGAGNEQIRQDECDRSTEEGGEAVSVQPAADVSSEPASFDEELKTAKEVYRAAKAVIQGAMQDVRLGRAINMEDVNRVVSDMAESVLRNLDALTSLSRLKRFDEYTFYHSVNTSLLAMSLGRDLGFTKHELHQIGVGALLHDIGKTKIPNELLNKPGRFEPDEMELMKQHVLRGVEVLSNTTGLAEVYAKPALEHHERVDGSGYPFGRSKDELSRFGLIASIVDIYDAITSDRCYHRGRPPHDALQYLYLISIKGHLDAELVQRFIRVVGVYPVGSLVELNTGEVAVVRRVHRDAPLAPLVIIVKSASNVLLSKPIECDLREETRISGRTIRTVKGPHDVGVDPGVYLDEEPI</sequence>
<dbReference type="OrthoDB" id="9764808at2"/>